<evidence type="ECO:0000256" key="1">
    <source>
        <dbReference type="SAM" id="Phobius"/>
    </source>
</evidence>
<keyword evidence="1" id="KW-0472">Membrane</keyword>
<dbReference type="OrthoDB" id="7629477at2"/>
<gene>
    <name evidence="2" type="ORF">C8N32_101116</name>
</gene>
<dbReference type="Proteomes" id="UP000243859">
    <property type="component" value="Unassembled WGS sequence"/>
</dbReference>
<feature type="transmembrane region" description="Helical" evidence="1">
    <location>
        <begin position="12"/>
        <end position="38"/>
    </location>
</feature>
<keyword evidence="3" id="KW-1185">Reference proteome</keyword>
<reference evidence="2 3" key="1">
    <citation type="submission" date="2018-04" db="EMBL/GenBank/DDBJ databases">
        <title>Genomic Encyclopedia of Archaeal and Bacterial Type Strains, Phase II (KMG-II): from individual species to whole genera.</title>
        <authorList>
            <person name="Goeker M."/>
        </authorList>
    </citation>
    <scope>NUCLEOTIDE SEQUENCE [LARGE SCALE GENOMIC DNA]</scope>
    <source>
        <strain evidence="2 3">DSM 18064</strain>
    </source>
</reference>
<accession>A0A2T5BWB8</accession>
<sequence>MIDPVSMRQFLYPLVFAGVGLAFLFVRLLPVGSLVGGFPGPDVMLCLAFAWVQRRPDYLPPLLLVAVFLTLDLMLLRPPGLWTALVLLGAEFLRSRRQLSAEMPFGVEWALVGVVLVMITLLEALILSLTAVHHPGIGQALMQTVSTLAAYPVIVFVSKFGLGVRRPTPDEANRRRPPR</sequence>
<dbReference type="RefSeq" id="WP_146159662.1">
    <property type="nucleotide sequence ID" value="NZ_NHSI01000066.1"/>
</dbReference>
<proteinExistence type="predicted"/>
<feature type="transmembrane region" description="Helical" evidence="1">
    <location>
        <begin position="58"/>
        <end position="88"/>
    </location>
</feature>
<dbReference type="EMBL" id="QAAA01000001">
    <property type="protein sequence ID" value="PTN03922.1"/>
    <property type="molecule type" value="Genomic_DNA"/>
</dbReference>
<keyword evidence="1" id="KW-1133">Transmembrane helix</keyword>
<organism evidence="2 3">
    <name type="scientific">Rhodovulum imhoffii</name>
    <dbReference type="NCBI Taxonomy" id="365340"/>
    <lineage>
        <taxon>Bacteria</taxon>
        <taxon>Pseudomonadati</taxon>
        <taxon>Pseudomonadota</taxon>
        <taxon>Alphaproteobacteria</taxon>
        <taxon>Rhodobacterales</taxon>
        <taxon>Paracoccaceae</taxon>
        <taxon>Rhodovulum</taxon>
    </lineage>
</organism>
<name>A0A2T5BWB8_9RHOB</name>
<protein>
    <submittedName>
        <fullName evidence="2">Rod shape-determining protein MreD</fullName>
    </submittedName>
</protein>
<feature type="transmembrane region" description="Helical" evidence="1">
    <location>
        <begin position="137"/>
        <end position="157"/>
    </location>
</feature>
<evidence type="ECO:0000313" key="3">
    <source>
        <dbReference type="Proteomes" id="UP000243859"/>
    </source>
</evidence>
<feature type="transmembrane region" description="Helical" evidence="1">
    <location>
        <begin position="109"/>
        <end position="131"/>
    </location>
</feature>
<dbReference type="AlphaFoldDB" id="A0A2T5BWB8"/>
<keyword evidence="1" id="KW-0812">Transmembrane</keyword>
<evidence type="ECO:0000313" key="2">
    <source>
        <dbReference type="EMBL" id="PTN03922.1"/>
    </source>
</evidence>
<comment type="caution">
    <text evidence="2">The sequence shown here is derived from an EMBL/GenBank/DDBJ whole genome shotgun (WGS) entry which is preliminary data.</text>
</comment>